<evidence type="ECO:0000256" key="3">
    <source>
        <dbReference type="PROSITE-ProRule" id="PRU00023"/>
    </source>
</evidence>
<dbReference type="Proteomes" id="UP001152799">
    <property type="component" value="Chromosome 4"/>
</dbReference>
<proteinExistence type="predicted"/>
<dbReference type="EMBL" id="OU892280">
    <property type="protein sequence ID" value="CAG9767856.1"/>
    <property type="molecule type" value="Genomic_DNA"/>
</dbReference>
<dbReference type="Pfam" id="PF12796">
    <property type="entry name" value="Ank_2"/>
    <property type="match status" value="1"/>
</dbReference>
<dbReference type="PANTHER" id="PTHR46680:SF3">
    <property type="entry name" value="NF-KAPPA-B INHIBITOR CACTUS"/>
    <property type="match status" value="1"/>
</dbReference>
<gene>
    <name evidence="5" type="ORF">CEUTPL_LOCUS8410</name>
</gene>
<evidence type="ECO:0000313" key="5">
    <source>
        <dbReference type="EMBL" id="CAG9767856.1"/>
    </source>
</evidence>
<evidence type="ECO:0000313" key="6">
    <source>
        <dbReference type="Proteomes" id="UP001152799"/>
    </source>
</evidence>
<dbReference type="Pfam" id="PF00023">
    <property type="entry name" value="Ank"/>
    <property type="match status" value="1"/>
</dbReference>
<name>A0A9N9MQX5_9CUCU</name>
<keyword evidence="6" id="KW-1185">Reference proteome</keyword>
<dbReference type="PROSITE" id="PS50297">
    <property type="entry name" value="ANK_REP_REGION"/>
    <property type="match status" value="2"/>
</dbReference>
<dbReference type="GO" id="GO:0005829">
    <property type="term" value="C:cytosol"/>
    <property type="evidence" value="ECO:0007669"/>
    <property type="project" value="TreeGrafter"/>
</dbReference>
<reference evidence="5" key="1">
    <citation type="submission" date="2022-01" db="EMBL/GenBank/DDBJ databases">
        <authorList>
            <person name="King R."/>
        </authorList>
    </citation>
    <scope>NUCLEOTIDE SEQUENCE</scope>
</reference>
<protein>
    <submittedName>
        <fullName evidence="5">Uncharacterized protein</fullName>
    </submittedName>
</protein>
<dbReference type="PROSITE" id="PS50088">
    <property type="entry name" value="ANK_REPEAT"/>
    <property type="match status" value="2"/>
</dbReference>
<dbReference type="SUPFAM" id="SSF48403">
    <property type="entry name" value="Ankyrin repeat"/>
    <property type="match status" value="1"/>
</dbReference>
<accession>A0A9N9MQX5</accession>
<dbReference type="GO" id="GO:0051059">
    <property type="term" value="F:NF-kappaB binding"/>
    <property type="evidence" value="ECO:0007669"/>
    <property type="project" value="TreeGrafter"/>
</dbReference>
<dbReference type="InterPro" id="IPR036770">
    <property type="entry name" value="Ankyrin_rpt-contain_sf"/>
</dbReference>
<sequence>MSPTLSKLTAEGKIGKTNSRRSRIRKMGNYVTDYDPRLSYYIKSGYEIMGERFELVGFEEENQYPVVKSDFIVKESKKEPSDCLNKKSGEKCSNKLKKGKTLKLLLVPTCDQLPKQNVCSSKAVGSVTSPAKPLVNNNTSINQNKDLLVSLPQLIRLEPAPASINDNMQTIKLIRKQKPATVSSSLESSPDDLVKPPDVEEPLLLGGNNNPRKLLSAKNLAILSQAKMQALNLSMKEKAGFVSIGVQTEKVIVDNQDQEVQTEPETPCNKPSIDTRSYTYEDSFALNNSDEFEDGPLLNDVNLGSGPMFPVLAVNFNNTGHGINGEHDWQLSADGYMNHLMNKPMMFFRDLRECLTYDIEGNLPIHEAVINNNISMVKQQCVTLRIRRQSVNLKNHSGCTSLQLAIIHNADIQIVEMLLNAGANIRETDEEGNNIFHLLAQFERLNMLQIVLKHCKLYNLLDCADRYNYNGLTPLMICCMSSWTLGARHFIKAGVKVNLQDQSSGRTALFHASEIQNSELVKILLEARADPKIKNFFGTSPHDAMYELDDIDEGIKGLIFGKTKKRSHDAELNPSRTARAVKGLHTFSKLQKLDTQTINVETVSAKADAKAKHKIIQHAMKHHIKRM</sequence>
<feature type="region of interest" description="Disordered" evidence="4">
    <location>
        <begin position="177"/>
        <end position="197"/>
    </location>
</feature>
<dbReference type="GO" id="GO:0071356">
    <property type="term" value="P:cellular response to tumor necrosis factor"/>
    <property type="evidence" value="ECO:0007669"/>
    <property type="project" value="TreeGrafter"/>
</dbReference>
<organism evidence="5 6">
    <name type="scientific">Ceutorhynchus assimilis</name>
    <name type="common">cabbage seed weevil</name>
    <dbReference type="NCBI Taxonomy" id="467358"/>
    <lineage>
        <taxon>Eukaryota</taxon>
        <taxon>Metazoa</taxon>
        <taxon>Ecdysozoa</taxon>
        <taxon>Arthropoda</taxon>
        <taxon>Hexapoda</taxon>
        <taxon>Insecta</taxon>
        <taxon>Pterygota</taxon>
        <taxon>Neoptera</taxon>
        <taxon>Endopterygota</taxon>
        <taxon>Coleoptera</taxon>
        <taxon>Polyphaga</taxon>
        <taxon>Cucujiformia</taxon>
        <taxon>Curculionidae</taxon>
        <taxon>Ceutorhynchinae</taxon>
        <taxon>Ceutorhynchus</taxon>
    </lineage>
</organism>
<evidence type="ECO:0000256" key="2">
    <source>
        <dbReference type="ARBA" id="ARBA00023043"/>
    </source>
</evidence>
<dbReference type="AlphaFoldDB" id="A0A9N9MQX5"/>
<dbReference type="PANTHER" id="PTHR46680">
    <property type="entry name" value="NF-KAPPA-B INHIBITOR ALPHA"/>
    <property type="match status" value="1"/>
</dbReference>
<dbReference type="InterPro" id="IPR002110">
    <property type="entry name" value="Ankyrin_rpt"/>
</dbReference>
<dbReference type="SMART" id="SM00248">
    <property type="entry name" value="ANK"/>
    <property type="match status" value="5"/>
</dbReference>
<dbReference type="Gene3D" id="1.25.40.20">
    <property type="entry name" value="Ankyrin repeat-containing domain"/>
    <property type="match status" value="1"/>
</dbReference>
<keyword evidence="2 3" id="KW-0040">ANK repeat</keyword>
<evidence type="ECO:0000256" key="1">
    <source>
        <dbReference type="ARBA" id="ARBA00022737"/>
    </source>
</evidence>
<evidence type="ECO:0000256" key="4">
    <source>
        <dbReference type="SAM" id="MobiDB-lite"/>
    </source>
</evidence>
<feature type="repeat" description="ANK" evidence="3">
    <location>
        <begin position="397"/>
        <end position="430"/>
    </location>
</feature>
<dbReference type="InterPro" id="IPR051070">
    <property type="entry name" value="NF-kappa-B_inhibitor"/>
</dbReference>
<keyword evidence="1" id="KW-0677">Repeat</keyword>
<feature type="repeat" description="ANK" evidence="3">
    <location>
        <begin position="504"/>
        <end position="536"/>
    </location>
</feature>
<dbReference type="OrthoDB" id="10254947at2759"/>